<dbReference type="Proteomes" id="UP000248326">
    <property type="component" value="Unassembled WGS sequence"/>
</dbReference>
<reference evidence="1 2" key="1">
    <citation type="submission" date="2018-06" db="EMBL/GenBank/DDBJ databases">
        <title>Genomic Encyclopedia of Type Strains, Phase IV (KMG-IV): sequencing the most valuable type-strain genomes for metagenomic binning, comparative biology and taxonomic classification.</title>
        <authorList>
            <person name="Goeker M."/>
        </authorList>
    </citation>
    <scope>NUCLEOTIDE SEQUENCE [LARGE SCALE GENOMIC DNA]</scope>
    <source>
        <strain evidence="1 2">DSM 18048</strain>
    </source>
</reference>
<dbReference type="RefSeq" id="WP_146237251.1">
    <property type="nucleotide sequence ID" value="NZ_QJSX01000007.1"/>
</dbReference>
<keyword evidence="2" id="KW-1185">Reference proteome</keyword>
<organism evidence="1 2">
    <name type="scientific">Deinococcus yavapaiensis KR-236</name>
    <dbReference type="NCBI Taxonomy" id="694435"/>
    <lineage>
        <taxon>Bacteria</taxon>
        <taxon>Thermotogati</taxon>
        <taxon>Deinococcota</taxon>
        <taxon>Deinococci</taxon>
        <taxon>Deinococcales</taxon>
        <taxon>Deinococcaceae</taxon>
        <taxon>Deinococcus</taxon>
    </lineage>
</organism>
<accession>A0A318S6J2</accession>
<dbReference type="EMBL" id="QJSX01000007">
    <property type="protein sequence ID" value="PYE53833.1"/>
    <property type="molecule type" value="Genomic_DNA"/>
</dbReference>
<name>A0A318S6J2_9DEIO</name>
<evidence type="ECO:0000313" key="2">
    <source>
        <dbReference type="Proteomes" id="UP000248326"/>
    </source>
</evidence>
<dbReference type="AlphaFoldDB" id="A0A318S6J2"/>
<evidence type="ECO:0000313" key="1">
    <source>
        <dbReference type="EMBL" id="PYE53833.1"/>
    </source>
</evidence>
<sequence length="67" mass="7869">MFDATHVQEQAQRKLDVLRHEARVARALPRREPRGVLRTLRAWSGRDKVTHILDFVAALDLPSMRFY</sequence>
<gene>
    <name evidence="1" type="ORF">DES52_10791</name>
</gene>
<proteinExistence type="predicted"/>
<protein>
    <submittedName>
        <fullName evidence="1">Uncharacterized protein</fullName>
    </submittedName>
</protein>
<comment type="caution">
    <text evidence="1">The sequence shown here is derived from an EMBL/GenBank/DDBJ whole genome shotgun (WGS) entry which is preliminary data.</text>
</comment>